<evidence type="ECO:0000313" key="1">
    <source>
        <dbReference type="EMBL" id="TYP68075.1"/>
    </source>
</evidence>
<protein>
    <recommendedName>
        <fullName evidence="3">Uracil-DNA glycosylase</fullName>
    </recommendedName>
</protein>
<proteinExistence type="predicted"/>
<comment type="caution">
    <text evidence="1">The sequence shown here is derived from an EMBL/GenBank/DDBJ whole genome shotgun (WGS) entry which is preliminary data.</text>
</comment>
<dbReference type="OrthoDB" id="9807346at2"/>
<keyword evidence="2" id="KW-1185">Reference proteome</keyword>
<dbReference type="Proteomes" id="UP000323257">
    <property type="component" value="Unassembled WGS sequence"/>
</dbReference>
<organism evidence="1 2">
    <name type="scientific">Paenibacillus methanolicus</name>
    <dbReference type="NCBI Taxonomy" id="582686"/>
    <lineage>
        <taxon>Bacteria</taxon>
        <taxon>Bacillati</taxon>
        <taxon>Bacillota</taxon>
        <taxon>Bacilli</taxon>
        <taxon>Bacillales</taxon>
        <taxon>Paenibacillaceae</taxon>
        <taxon>Paenibacillus</taxon>
    </lineage>
</organism>
<evidence type="ECO:0008006" key="3">
    <source>
        <dbReference type="Google" id="ProtNLM"/>
    </source>
</evidence>
<evidence type="ECO:0000313" key="2">
    <source>
        <dbReference type="Proteomes" id="UP000323257"/>
    </source>
</evidence>
<gene>
    <name evidence="1" type="ORF">BCM02_12035</name>
</gene>
<accession>A0A5S5BLX2</accession>
<sequence>MNATPPRIDCMKCRHYYVTWDPAFPRGCRAFGFKTRALPSQTVLSSSGKACMNFEPKPPSASSKK</sequence>
<dbReference type="AlphaFoldDB" id="A0A5S5BLX2"/>
<reference evidence="1 2" key="1">
    <citation type="submission" date="2019-07" db="EMBL/GenBank/DDBJ databases">
        <title>Genomic Encyclopedia of Type Strains, Phase III (KMG-III): the genomes of soil and plant-associated and newly described type strains.</title>
        <authorList>
            <person name="Whitman W."/>
        </authorList>
    </citation>
    <scope>NUCLEOTIDE SEQUENCE [LARGE SCALE GENOMIC DNA]</scope>
    <source>
        <strain evidence="1 2">BL24</strain>
    </source>
</reference>
<dbReference type="RefSeq" id="WP_148933497.1">
    <property type="nucleotide sequence ID" value="NZ_VNHS01000020.1"/>
</dbReference>
<dbReference type="EMBL" id="VNHS01000020">
    <property type="protein sequence ID" value="TYP68075.1"/>
    <property type="molecule type" value="Genomic_DNA"/>
</dbReference>
<name>A0A5S5BLX2_9BACL</name>